<evidence type="ECO:0000256" key="6">
    <source>
        <dbReference type="ARBA" id="ARBA00023235"/>
    </source>
</evidence>
<dbReference type="InterPro" id="IPR013785">
    <property type="entry name" value="Aldolase_TIM"/>
</dbReference>
<dbReference type="HAMAP" id="MF_00147_B">
    <property type="entry name" value="TIM_B"/>
    <property type="match status" value="1"/>
</dbReference>
<feature type="binding site" evidence="7">
    <location>
        <position position="187"/>
    </location>
    <ligand>
        <name>substrate</name>
    </ligand>
</feature>
<dbReference type="GO" id="GO:0005829">
    <property type="term" value="C:cytosol"/>
    <property type="evidence" value="ECO:0007669"/>
    <property type="project" value="TreeGrafter"/>
</dbReference>
<keyword evidence="6 7" id="KW-0413">Isomerase</keyword>
<dbReference type="PROSITE" id="PS51440">
    <property type="entry name" value="TIM_2"/>
    <property type="match status" value="1"/>
</dbReference>
<comment type="function">
    <text evidence="7">Involved in the gluconeogenesis. Catalyzes stereospecifically the conversion of dihydroxyacetone phosphate (DHAP) to D-glyceraldehyde-3-phosphate (G3P).</text>
</comment>
<dbReference type="Pfam" id="PF00121">
    <property type="entry name" value="TIM"/>
    <property type="match status" value="1"/>
</dbReference>
<dbReference type="FunFam" id="3.20.20.70:FF:000016">
    <property type="entry name" value="Triosephosphate isomerase"/>
    <property type="match status" value="1"/>
</dbReference>
<dbReference type="PATRIC" id="fig|1226633.4.peg.2130"/>
<dbReference type="GO" id="GO:0006096">
    <property type="term" value="P:glycolytic process"/>
    <property type="evidence" value="ECO:0007669"/>
    <property type="project" value="UniProtKB-UniRule"/>
</dbReference>
<dbReference type="GO" id="GO:0046166">
    <property type="term" value="P:glyceraldehyde-3-phosphate biosynthetic process"/>
    <property type="evidence" value="ECO:0007669"/>
    <property type="project" value="TreeGrafter"/>
</dbReference>
<dbReference type="NCBIfam" id="TIGR00419">
    <property type="entry name" value="tim"/>
    <property type="match status" value="1"/>
</dbReference>
<evidence type="ECO:0000256" key="4">
    <source>
        <dbReference type="ARBA" id="ARBA00022490"/>
    </source>
</evidence>
<feature type="binding site" evidence="7">
    <location>
        <position position="226"/>
    </location>
    <ligand>
        <name>substrate</name>
    </ligand>
</feature>
<comment type="similarity">
    <text evidence="2 7 8">Belongs to the triosephosphate isomerase family.</text>
</comment>
<feature type="binding site" evidence="7">
    <location>
        <begin position="23"/>
        <end position="25"/>
    </location>
    <ligand>
        <name>substrate</name>
    </ligand>
</feature>
<dbReference type="PANTHER" id="PTHR21139:SF42">
    <property type="entry name" value="TRIOSEPHOSPHATE ISOMERASE"/>
    <property type="match status" value="1"/>
</dbReference>
<dbReference type="SUPFAM" id="SSF51351">
    <property type="entry name" value="Triosephosphate isomerase (TIM)"/>
    <property type="match status" value="1"/>
</dbReference>
<comment type="pathway">
    <text evidence="7 8">Carbohydrate biosynthesis; gluconeogenesis.</text>
</comment>
<evidence type="ECO:0000256" key="2">
    <source>
        <dbReference type="ARBA" id="ARBA00007422"/>
    </source>
</evidence>
<evidence type="ECO:0000256" key="5">
    <source>
        <dbReference type="ARBA" id="ARBA00023152"/>
    </source>
</evidence>
<dbReference type="PANTHER" id="PTHR21139">
    <property type="entry name" value="TRIOSEPHOSPHATE ISOMERASE"/>
    <property type="match status" value="1"/>
</dbReference>
<feature type="active site" description="Electrophile" evidence="7">
    <location>
        <position position="109"/>
    </location>
</feature>
<dbReference type="InterPro" id="IPR035990">
    <property type="entry name" value="TIM_sf"/>
</dbReference>
<dbReference type="AlphaFoldDB" id="A0A0B4EN82"/>
<comment type="caution">
    <text evidence="9">The sequence shown here is derived from an EMBL/GenBank/DDBJ whole genome shotgun (WGS) entry which is preliminary data.</text>
</comment>
<dbReference type="GO" id="GO:0006094">
    <property type="term" value="P:gluconeogenesis"/>
    <property type="evidence" value="ECO:0007669"/>
    <property type="project" value="UniProtKB-UniRule"/>
</dbReference>
<evidence type="ECO:0000256" key="8">
    <source>
        <dbReference type="RuleBase" id="RU363013"/>
    </source>
</evidence>
<reference evidence="9 10" key="1">
    <citation type="submission" date="2013-08" db="EMBL/GenBank/DDBJ databases">
        <title>An opportunistic ruminal bacterium that causes liver abscesses in cattle.</title>
        <authorList>
            <person name="Benahmed F.H."/>
            <person name="Rasmussen M."/>
            <person name="Harbottle H."/>
            <person name="Soppet D."/>
            <person name="Nagaraja T.G."/>
            <person name="Davidson M."/>
        </authorList>
    </citation>
    <scope>NUCLEOTIDE SEQUENCE [LARGE SCALE GENOMIC DNA]</scope>
    <source>
        <strain evidence="9 10">B35</strain>
    </source>
</reference>
<gene>
    <name evidence="7 9" type="primary">tpiA</name>
    <name evidence="9" type="ORF">C095_10490</name>
</gene>
<name>A0A0B4EN82_9FUSO</name>
<evidence type="ECO:0000313" key="9">
    <source>
        <dbReference type="EMBL" id="KID48365.1"/>
    </source>
</evidence>
<dbReference type="UniPathway" id="UPA00138"/>
<comment type="subcellular location">
    <subcellularLocation>
        <location evidence="7 8">Cytoplasm</location>
    </subcellularLocation>
</comment>
<comment type="subunit">
    <text evidence="7 8">Homodimer.</text>
</comment>
<dbReference type="InterPro" id="IPR022896">
    <property type="entry name" value="TrioseP_Isoase_bac/euk"/>
</dbReference>
<evidence type="ECO:0000313" key="10">
    <source>
        <dbReference type="Proteomes" id="UP000031184"/>
    </source>
</evidence>
<dbReference type="InterPro" id="IPR020861">
    <property type="entry name" value="Triosephosphate_isomerase_AS"/>
</dbReference>
<dbReference type="EMBL" id="AUZI01000026">
    <property type="protein sequence ID" value="KID48365.1"/>
    <property type="molecule type" value="Genomic_DNA"/>
</dbReference>
<evidence type="ECO:0000256" key="1">
    <source>
        <dbReference type="ARBA" id="ARBA00004680"/>
    </source>
</evidence>
<dbReference type="UniPathway" id="UPA00109">
    <property type="reaction ID" value="UER00189"/>
</dbReference>
<dbReference type="EC" id="5.3.1.1" evidence="7 8"/>
<keyword evidence="4 7" id="KW-0963">Cytoplasm</keyword>
<keyword evidence="3 7" id="KW-0312">Gluconeogenesis</keyword>
<dbReference type="PROSITE" id="PS00171">
    <property type="entry name" value="TIM_1"/>
    <property type="match status" value="1"/>
</dbReference>
<dbReference type="GO" id="GO:0019563">
    <property type="term" value="P:glycerol catabolic process"/>
    <property type="evidence" value="ECO:0007669"/>
    <property type="project" value="TreeGrafter"/>
</dbReference>
<protein>
    <recommendedName>
        <fullName evidence="7 8">Triosephosphate isomerase</fullName>
        <shortName evidence="7">TIM</shortName>
        <shortName evidence="7">TPI</shortName>
        <ecNumber evidence="7 8">5.3.1.1</ecNumber>
    </recommendedName>
    <alternativeName>
        <fullName evidence="7">Triose-phosphate isomerase</fullName>
    </alternativeName>
</protein>
<accession>A0A0B4EN82</accession>
<evidence type="ECO:0000256" key="7">
    <source>
        <dbReference type="HAMAP-Rule" id="MF_00147"/>
    </source>
</evidence>
<dbReference type="GO" id="GO:0004807">
    <property type="term" value="F:triose-phosphate isomerase activity"/>
    <property type="evidence" value="ECO:0007669"/>
    <property type="project" value="UniProtKB-UniRule"/>
</dbReference>
<dbReference type="CDD" id="cd00311">
    <property type="entry name" value="TIM"/>
    <property type="match status" value="1"/>
</dbReference>
<dbReference type="InterPro" id="IPR000652">
    <property type="entry name" value="Triosephosphate_isomerase"/>
</dbReference>
<keyword evidence="5 7" id="KW-0324">Glycolysis</keyword>
<dbReference type="Gene3D" id="3.20.20.70">
    <property type="entry name" value="Aldolase class I"/>
    <property type="match status" value="1"/>
</dbReference>
<feature type="active site" description="Proton acceptor" evidence="7">
    <location>
        <position position="181"/>
    </location>
</feature>
<sequence>MCDKRKKGVIIQEKMRRTVIAGNWKMNKTNQEAVEMLHQLKEEVAGISEVDIVIGAPFTCLAAAVEETRGSNIKIAAENVYPKDSGAYTGEISPKMLKAIGVEYVILGHSERREYFQESDEFINQKVKAVLREGMLPILCIGEKLEDREEGKTNMVNEKQLRGALAGISAEEAAKIIIAYEPVWAIGTGKTATPELAQETHAEIRNVLVSLFGEVGESMTIQYGGSMKPENAKELLAQKDIDGGLIGGASLEAKSFAAIVRAGR</sequence>
<comment type="catalytic activity">
    <reaction evidence="7 8">
        <text>D-glyceraldehyde 3-phosphate = dihydroxyacetone phosphate</text>
        <dbReference type="Rhea" id="RHEA:18585"/>
        <dbReference type="ChEBI" id="CHEBI:57642"/>
        <dbReference type="ChEBI" id="CHEBI:59776"/>
        <dbReference type="EC" id="5.3.1.1"/>
    </reaction>
</comment>
<feature type="binding site" evidence="7">
    <location>
        <begin position="247"/>
        <end position="248"/>
    </location>
    <ligand>
        <name>substrate</name>
    </ligand>
</feature>
<proteinExistence type="inferred from homology"/>
<dbReference type="Proteomes" id="UP000031184">
    <property type="component" value="Unassembled WGS sequence"/>
</dbReference>
<organism evidence="9 10">
    <name type="scientific">Fusobacterium necrophorum subsp. funduliforme B35</name>
    <dbReference type="NCBI Taxonomy" id="1226633"/>
    <lineage>
        <taxon>Bacteria</taxon>
        <taxon>Fusobacteriati</taxon>
        <taxon>Fusobacteriota</taxon>
        <taxon>Fusobacteriia</taxon>
        <taxon>Fusobacteriales</taxon>
        <taxon>Fusobacteriaceae</taxon>
        <taxon>Fusobacterium</taxon>
    </lineage>
</organism>
<comment type="pathway">
    <text evidence="1 7 8">Carbohydrate degradation; glycolysis; D-glyceraldehyde 3-phosphate from glycerone phosphate: step 1/1.</text>
</comment>
<evidence type="ECO:0000256" key="3">
    <source>
        <dbReference type="ARBA" id="ARBA00022432"/>
    </source>
</evidence>